<feature type="binding site" evidence="14">
    <location>
        <position position="325"/>
    </location>
    <ligand>
        <name>Mg(2+)</name>
        <dbReference type="ChEBI" id="CHEBI:18420"/>
        <label>2</label>
    </ligand>
</feature>
<dbReference type="GO" id="GO:0046872">
    <property type="term" value="F:metal ion binding"/>
    <property type="evidence" value="ECO:0007669"/>
    <property type="project" value="UniProtKB-KW"/>
</dbReference>
<dbReference type="GO" id="GO:0008360">
    <property type="term" value="P:regulation of cell shape"/>
    <property type="evidence" value="ECO:0007669"/>
    <property type="project" value="UniProtKB-KW"/>
</dbReference>
<evidence type="ECO:0000256" key="8">
    <source>
        <dbReference type="ARBA" id="ARBA00022960"/>
    </source>
</evidence>
<comment type="cofactor">
    <cofactor evidence="1">
        <name>Mn(2+)</name>
        <dbReference type="ChEBI" id="CHEBI:29035"/>
    </cofactor>
</comment>
<dbReference type="EC" id="6.3.2.4" evidence="12"/>
<feature type="domain" description="ATP-grasp" evidence="16">
    <location>
        <begin position="144"/>
        <end position="352"/>
    </location>
</feature>
<sequence>MKIRVAVIFGGRSVEHEISILSAQQVMLALDPSKYEIVPLYIAKSGLMYSDRSLCELNTFKDMEKLDHDLDPVQLIRNGSQYEIRFIRRTWKHKAIPVDLAFPVIHGTNGEDGTLQGYLELLGIPYCGCRVLGAAIGQDKTIMKQILDRQNIPTPPWFYVTAYELLDDNILKKCNELGYPLILKPACLGSSVGIQIVKEEKNMLSALRQVFQYDEKAVVEKLIEPMREVNCSVLGDLSRAESSEIEEVMKSSEILSYQDKYEGESKSKGMASAARKMPADLPKDMYEEVKRLALKTFHALHASGVCRIDFLIDDVNDQVYVNEINTIPGSLSFYLWEAIGIGFRELLDKIIQLAFDHMRRSEQRIYSYDTNLLANYHEGGLKGIKK</sequence>
<reference evidence="17 18" key="2">
    <citation type="submission" date="2020-01" db="EMBL/GenBank/DDBJ databases">
        <title>Clostridiaceae sp. nov. isolated from the gut of human by culturomics.</title>
        <authorList>
            <person name="Chang Y."/>
        </authorList>
    </citation>
    <scope>NUCLEOTIDE SEQUENCE [LARGE SCALE GENOMIC DNA]</scope>
    <source>
        <strain evidence="17 18">DONG20-135</strain>
    </source>
</reference>
<evidence type="ECO:0000313" key="17">
    <source>
        <dbReference type="EMBL" id="MXQ72949.1"/>
    </source>
</evidence>
<evidence type="ECO:0000256" key="12">
    <source>
        <dbReference type="HAMAP-Rule" id="MF_00047"/>
    </source>
</evidence>
<keyword evidence="7 14" id="KW-0460">Magnesium</keyword>
<keyword evidence="8 12" id="KW-0133">Cell shape</keyword>
<dbReference type="GO" id="GO:0009252">
    <property type="term" value="P:peptidoglycan biosynthetic process"/>
    <property type="evidence" value="ECO:0007669"/>
    <property type="project" value="UniProtKB-UniRule"/>
</dbReference>
<dbReference type="PANTHER" id="PTHR23132:SF25">
    <property type="entry name" value="D-ALANINE--D-ALANINE LIGASE A"/>
    <property type="match status" value="1"/>
</dbReference>
<dbReference type="InterPro" id="IPR000291">
    <property type="entry name" value="D-Ala_lig_Van_CS"/>
</dbReference>
<evidence type="ECO:0000256" key="14">
    <source>
        <dbReference type="PIRSR" id="PIRSR039102-3"/>
    </source>
</evidence>
<feature type="binding site" evidence="14">
    <location>
        <position position="323"/>
    </location>
    <ligand>
        <name>Mg(2+)</name>
        <dbReference type="ChEBI" id="CHEBI:18420"/>
        <label>2</label>
    </ligand>
</feature>
<evidence type="ECO:0000256" key="1">
    <source>
        <dbReference type="ARBA" id="ARBA00001936"/>
    </source>
</evidence>
<dbReference type="InterPro" id="IPR005905">
    <property type="entry name" value="D_ala_D_ala"/>
</dbReference>
<dbReference type="SUPFAM" id="SSF56059">
    <property type="entry name" value="Glutathione synthetase ATP-binding domain-like"/>
    <property type="match status" value="1"/>
</dbReference>
<comment type="cofactor">
    <cofactor evidence="14">
        <name>Mg(2+)</name>
        <dbReference type="ChEBI" id="CHEBI:18420"/>
    </cofactor>
    <cofactor evidence="14">
        <name>Mn(2+)</name>
        <dbReference type="ChEBI" id="CHEBI:29035"/>
    </cofactor>
    <text evidence="14">Binds 2 magnesium or manganese ions per subunit.</text>
</comment>
<dbReference type="Gene3D" id="3.30.470.20">
    <property type="entry name" value="ATP-grasp fold, B domain"/>
    <property type="match status" value="1"/>
</dbReference>
<dbReference type="PROSITE" id="PS00843">
    <property type="entry name" value="DALA_DALA_LIGASE_1"/>
    <property type="match status" value="1"/>
</dbReference>
<evidence type="ECO:0000256" key="4">
    <source>
        <dbReference type="ARBA" id="ARBA00022723"/>
    </source>
</evidence>
<dbReference type="InterPro" id="IPR011761">
    <property type="entry name" value="ATP-grasp"/>
</dbReference>
<comment type="function">
    <text evidence="12">Cell wall formation.</text>
</comment>
<feature type="active site" evidence="13">
    <location>
        <position position="15"/>
    </location>
</feature>
<keyword evidence="6 15" id="KW-0067">ATP-binding</keyword>
<organism evidence="17 18">
    <name type="scientific">Copranaerobaculum intestinale</name>
    <dbReference type="NCBI Taxonomy" id="2692629"/>
    <lineage>
        <taxon>Bacteria</taxon>
        <taxon>Bacillati</taxon>
        <taxon>Bacillota</taxon>
        <taxon>Erysipelotrichia</taxon>
        <taxon>Erysipelotrichales</taxon>
        <taxon>Erysipelotrichaceae</taxon>
        <taxon>Copranaerobaculum</taxon>
    </lineage>
</organism>
<evidence type="ECO:0000256" key="2">
    <source>
        <dbReference type="ARBA" id="ARBA00010871"/>
    </source>
</evidence>
<evidence type="ECO:0000256" key="7">
    <source>
        <dbReference type="ARBA" id="ARBA00022842"/>
    </source>
</evidence>
<dbReference type="InterPro" id="IPR013815">
    <property type="entry name" value="ATP_grasp_subdomain_1"/>
</dbReference>
<gene>
    <name evidence="12" type="primary">ddl</name>
    <name evidence="17" type="ORF">GSF08_03230</name>
</gene>
<dbReference type="GO" id="GO:0008716">
    <property type="term" value="F:D-alanine-D-alanine ligase activity"/>
    <property type="evidence" value="ECO:0007669"/>
    <property type="project" value="UniProtKB-UniRule"/>
</dbReference>
<feature type="active site" evidence="13">
    <location>
        <position position="190"/>
    </location>
</feature>
<dbReference type="Pfam" id="PF07478">
    <property type="entry name" value="Dala_Dala_lig_C"/>
    <property type="match status" value="1"/>
</dbReference>
<dbReference type="HAMAP" id="MF_00047">
    <property type="entry name" value="Dala_Dala_lig"/>
    <property type="match status" value="1"/>
</dbReference>
<dbReference type="Pfam" id="PF01820">
    <property type="entry name" value="Dala_Dala_lig_N"/>
    <property type="match status" value="1"/>
</dbReference>
<evidence type="ECO:0000259" key="16">
    <source>
        <dbReference type="PROSITE" id="PS50975"/>
    </source>
</evidence>
<dbReference type="UniPathway" id="UPA00219"/>
<comment type="catalytic activity">
    <reaction evidence="12">
        <text>2 D-alanine + ATP = D-alanyl-D-alanine + ADP + phosphate + H(+)</text>
        <dbReference type="Rhea" id="RHEA:11224"/>
        <dbReference type="ChEBI" id="CHEBI:15378"/>
        <dbReference type="ChEBI" id="CHEBI:30616"/>
        <dbReference type="ChEBI" id="CHEBI:43474"/>
        <dbReference type="ChEBI" id="CHEBI:57416"/>
        <dbReference type="ChEBI" id="CHEBI:57822"/>
        <dbReference type="ChEBI" id="CHEBI:456216"/>
        <dbReference type="EC" id="6.3.2.4"/>
    </reaction>
</comment>
<evidence type="ECO:0000256" key="11">
    <source>
        <dbReference type="ARBA" id="ARBA00023316"/>
    </source>
</evidence>
<dbReference type="EMBL" id="WUUQ01000001">
    <property type="protein sequence ID" value="MXQ72949.1"/>
    <property type="molecule type" value="Genomic_DNA"/>
</dbReference>
<comment type="subcellular location">
    <subcellularLocation>
        <location evidence="12">Cytoplasm</location>
    </subcellularLocation>
</comment>
<dbReference type="PROSITE" id="PS00844">
    <property type="entry name" value="DALA_DALA_LIGASE_2"/>
    <property type="match status" value="1"/>
</dbReference>
<dbReference type="GO" id="GO:0005524">
    <property type="term" value="F:ATP binding"/>
    <property type="evidence" value="ECO:0007669"/>
    <property type="project" value="UniProtKB-UniRule"/>
</dbReference>
<evidence type="ECO:0000313" key="18">
    <source>
        <dbReference type="Proteomes" id="UP000434036"/>
    </source>
</evidence>
<proteinExistence type="inferred from homology"/>
<dbReference type="NCBIfam" id="NF002528">
    <property type="entry name" value="PRK01966.1-4"/>
    <property type="match status" value="1"/>
</dbReference>
<dbReference type="PROSITE" id="PS50975">
    <property type="entry name" value="ATP_GRASP"/>
    <property type="match status" value="1"/>
</dbReference>
<keyword evidence="12" id="KW-0963">Cytoplasm</keyword>
<evidence type="ECO:0000256" key="5">
    <source>
        <dbReference type="ARBA" id="ARBA00022741"/>
    </source>
</evidence>
<evidence type="ECO:0000256" key="3">
    <source>
        <dbReference type="ARBA" id="ARBA00022598"/>
    </source>
</evidence>
<dbReference type="NCBIfam" id="TIGR01205">
    <property type="entry name" value="D_ala_D_alaTIGR"/>
    <property type="match status" value="1"/>
</dbReference>
<dbReference type="AlphaFoldDB" id="A0A6N8U8S1"/>
<evidence type="ECO:0000256" key="15">
    <source>
        <dbReference type="PROSITE-ProRule" id="PRU00409"/>
    </source>
</evidence>
<comment type="caution">
    <text evidence="17">The sequence shown here is derived from an EMBL/GenBank/DDBJ whole genome shotgun (WGS) entry which is preliminary data.</text>
</comment>
<dbReference type="RefSeq" id="WP_160624385.1">
    <property type="nucleotide sequence ID" value="NZ_WUUQ01000001.1"/>
</dbReference>
<feature type="active site" evidence="13">
    <location>
        <position position="330"/>
    </location>
</feature>
<keyword evidence="4 14" id="KW-0479">Metal-binding</keyword>
<feature type="binding site" evidence="14">
    <location>
        <position position="309"/>
    </location>
    <ligand>
        <name>Mg(2+)</name>
        <dbReference type="ChEBI" id="CHEBI:18420"/>
        <label>1</label>
    </ligand>
</feature>
<comment type="pathway">
    <text evidence="12">Cell wall biogenesis; peptidoglycan biosynthesis.</text>
</comment>
<dbReference type="PIRSF" id="PIRSF039102">
    <property type="entry name" value="Ddl/VanB"/>
    <property type="match status" value="1"/>
</dbReference>
<evidence type="ECO:0000256" key="6">
    <source>
        <dbReference type="ARBA" id="ARBA00022840"/>
    </source>
</evidence>
<keyword evidence="3 12" id="KW-0436">Ligase</keyword>
<keyword evidence="9 12" id="KW-0573">Peptidoglycan synthesis</keyword>
<feature type="binding site" evidence="14">
    <location>
        <position position="323"/>
    </location>
    <ligand>
        <name>Mg(2+)</name>
        <dbReference type="ChEBI" id="CHEBI:18420"/>
        <label>1</label>
    </ligand>
</feature>
<keyword evidence="18" id="KW-1185">Reference proteome</keyword>
<dbReference type="InterPro" id="IPR011095">
    <property type="entry name" value="Dala_Dala_lig_C"/>
</dbReference>
<dbReference type="Proteomes" id="UP000434036">
    <property type="component" value="Unassembled WGS sequence"/>
</dbReference>
<dbReference type="GO" id="GO:0071555">
    <property type="term" value="P:cell wall organization"/>
    <property type="evidence" value="ECO:0007669"/>
    <property type="project" value="UniProtKB-KW"/>
</dbReference>
<evidence type="ECO:0000256" key="13">
    <source>
        <dbReference type="PIRSR" id="PIRSR039102-1"/>
    </source>
</evidence>
<comment type="similarity">
    <text evidence="2 12">Belongs to the D-alanine--D-alanine ligase family.</text>
</comment>
<dbReference type="PANTHER" id="PTHR23132">
    <property type="entry name" value="D-ALANINE--D-ALANINE LIGASE"/>
    <property type="match status" value="1"/>
</dbReference>
<dbReference type="SUPFAM" id="SSF52440">
    <property type="entry name" value="PreATP-grasp domain"/>
    <property type="match status" value="1"/>
</dbReference>
<dbReference type="InterPro" id="IPR016185">
    <property type="entry name" value="PreATP-grasp_dom_sf"/>
</dbReference>
<keyword evidence="10 14" id="KW-0464">Manganese</keyword>
<keyword evidence="5 15" id="KW-0547">Nucleotide-binding</keyword>
<evidence type="ECO:0000256" key="10">
    <source>
        <dbReference type="ARBA" id="ARBA00023211"/>
    </source>
</evidence>
<accession>A0A6N8U8S1</accession>
<dbReference type="InterPro" id="IPR011127">
    <property type="entry name" value="Dala_Dala_lig_N"/>
</dbReference>
<keyword evidence="11 12" id="KW-0961">Cell wall biogenesis/degradation</keyword>
<dbReference type="Gene3D" id="3.40.50.20">
    <property type="match status" value="1"/>
</dbReference>
<dbReference type="GO" id="GO:0005829">
    <property type="term" value="C:cytosol"/>
    <property type="evidence" value="ECO:0007669"/>
    <property type="project" value="TreeGrafter"/>
</dbReference>
<reference evidence="17 18" key="1">
    <citation type="submission" date="2019-12" db="EMBL/GenBank/DDBJ databases">
        <authorList>
            <person name="Yang R."/>
        </authorList>
    </citation>
    <scope>NUCLEOTIDE SEQUENCE [LARGE SCALE GENOMIC DNA]</scope>
    <source>
        <strain evidence="17 18">DONG20-135</strain>
    </source>
</reference>
<name>A0A6N8U8S1_9FIRM</name>
<evidence type="ECO:0000256" key="9">
    <source>
        <dbReference type="ARBA" id="ARBA00022984"/>
    </source>
</evidence>
<dbReference type="Gene3D" id="3.30.1490.20">
    <property type="entry name" value="ATP-grasp fold, A domain"/>
    <property type="match status" value="1"/>
</dbReference>
<protein>
    <recommendedName>
        <fullName evidence="12">D-alanine--D-alanine ligase</fullName>
        <ecNumber evidence="12">6.3.2.4</ecNumber>
    </recommendedName>
    <alternativeName>
        <fullName evidence="12">D-Ala-D-Ala ligase</fullName>
    </alternativeName>
    <alternativeName>
        <fullName evidence="12">D-alanylalanine synthetase</fullName>
    </alternativeName>
</protein>